<evidence type="ECO:0000256" key="1">
    <source>
        <dbReference type="SAM" id="SignalP"/>
    </source>
</evidence>
<dbReference type="AlphaFoldDB" id="K1JCB3"/>
<name>K1JCB3_9GAMM</name>
<keyword evidence="1" id="KW-0732">Signal</keyword>
<dbReference type="InterPro" id="IPR038670">
    <property type="entry name" value="HslJ-like_sf"/>
</dbReference>
<feature type="domain" description="DUF306" evidence="2">
    <location>
        <begin position="29"/>
        <end position="128"/>
    </location>
</feature>
<sequence length="135" mass="13993">MNKKLTLLAVLAVLALGGCAMATGSKLTQLQASTWQLQGASGDTFTLQVAGDKVAGKGGCNRYFGSITQQGDGVLALGPMGSTRMMCMGELAGKEMLYLQTLEKVASFQISGQQLVLSDANKAALLTFDAMPAAK</sequence>
<dbReference type="Proteomes" id="UP000005149">
    <property type="component" value="Unassembled WGS sequence"/>
</dbReference>
<dbReference type="Gene3D" id="2.40.128.270">
    <property type="match status" value="1"/>
</dbReference>
<protein>
    <recommendedName>
        <fullName evidence="2">DUF306 domain-containing protein</fullName>
    </recommendedName>
</protein>
<dbReference type="InterPro" id="IPR005184">
    <property type="entry name" value="DUF306_Meta_HslJ"/>
</dbReference>
<dbReference type="HOGENOM" id="CLU_075808_5_5_6"/>
<dbReference type="RefSeq" id="WP_005303093.1">
    <property type="nucleotide sequence ID" value="NZ_AOBN01000052.1"/>
</dbReference>
<gene>
    <name evidence="3" type="ORF">HMPREF1171_02167</name>
</gene>
<dbReference type="InterPro" id="IPR053147">
    <property type="entry name" value="Hsp_HslJ-like"/>
</dbReference>
<keyword evidence="4" id="KW-1185">Reference proteome</keyword>
<dbReference type="PROSITE" id="PS51257">
    <property type="entry name" value="PROKAR_LIPOPROTEIN"/>
    <property type="match status" value="1"/>
</dbReference>
<dbReference type="PATRIC" id="fig|1073377.4.peg.2217"/>
<dbReference type="PANTHER" id="PTHR35535">
    <property type="entry name" value="HEAT SHOCK PROTEIN HSLJ"/>
    <property type="match status" value="1"/>
</dbReference>
<evidence type="ECO:0000259" key="2">
    <source>
        <dbReference type="Pfam" id="PF03724"/>
    </source>
</evidence>
<evidence type="ECO:0000313" key="3">
    <source>
        <dbReference type="EMBL" id="EKB27876.1"/>
    </source>
</evidence>
<dbReference type="PANTHER" id="PTHR35535:SF1">
    <property type="entry name" value="HEAT SHOCK PROTEIN HSLJ"/>
    <property type="match status" value="1"/>
</dbReference>
<proteinExistence type="predicted"/>
<organism evidence="3 4">
    <name type="scientific">Aeromonas dhakensis</name>
    <dbReference type="NCBI Taxonomy" id="196024"/>
    <lineage>
        <taxon>Bacteria</taxon>
        <taxon>Pseudomonadati</taxon>
        <taxon>Pseudomonadota</taxon>
        <taxon>Gammaproteobacteria</taxon>
        <taxon>Aeromonadales</taxon>
        <taxon>Aeromonadaceae</taxon>
        <taxon>Aeromonas</taxon>
    </lineage>
</organism>
<comment type="caution">
    <text evidence="3">The sequence shown here is derived from an EMBL/GenBank/DDBJ whole genome shotgun (WGS) entry which is preliminary data.</text>
</comment>
<evidence type="ECO:0000313" key="4">
    <source>
        <dbReference type="Proteomes" id="UP000005149"/>
    </source>
</evidence>
<feature type="chain" id="PRO_5003846097" description="DUF306 domain-containing protein" evidence="1">
    <location>
        <begin position="23"/>
        <end position="135"/>
    </location>
</feature>
<feature type="signal peptide" evidence="1">
    <location>
        <begin position="1"/>
        <end position="22"/>
    </location>
</feature>
<accession>K1JCB3</accession>
<reference evidence="3 4" key="1">
    <citation type="submission" date="2012-06" db="EMBL/GenBank/DDBJ databases">
        <title>The Genome Sequence of Aeromonas hydrophila SSU.</title>
        <authorList>
            <consortium name="The Broad Institute Genome Sequencing Platform"/>
            <person name="Earl A."/>
            <person name="Ward D."/>
            <person name="Feldgarden M."/>
            <person name="Gevers D."/>
            <person name="Chopra A."/>
            <person name="Walker B."/>
            <person name="Young S.K."/>
            <person name="Zeng Q."/>
            <person name="Gargeya S."/>
            <person name="Fitzgerald M."/>
            <person name="Haas B."/>
            <person name="Abouelleil A."/>
            <person name="Alvarado L."/>
            <person name="Arachchi H.M."/>
            <person name="Berlin A.M."/>
            <person name="Chapman S.B."/>
            <person name="Goldberg J."/>
            <person name="Griggs A."/>
            <person name="Gujja S."/>
            <person name="Hansen M."/>
            <person name="Howarth C."/>
            <person name="Imamovic A."/>
            <person name="Larimer J."/>
            <person name="McCowan C."/>
            <person name="Montmayeur A."/>
            <person name="Murphy C."/>
            <person name="Neiman D."/>
            <person name="Pearson M."/>
            <person name="Priest M."/>
            <person name="Roberts A."/>
            <person name="Saif S."/>
            <person name="Shea T."/>
            <person name="Sisk P."/>
            <person name="Sykes S."/>
            <person name="Wortman J."/>
            <person name="Nusbaum C."/>
            <person name="Birren B."/>
        </authorList>
    </citation>
    <scope>NUCLEOTIDE SEQUENCE [LARGE SCALE GENOMIC DNA]</scope>
    <source>
        <strain evidence="3 4">SSU</strain>
    </source>
</reference>
<dbReference type="Pfam" id="PF03724">
    <property type="entry name" value="META"/>
    <property type="match status" value="1"/>
</dbReference>
<dbReference type="EMBL" id="AGWR01000016">
    <property type="protein sequence ID" value="EKB27876.1"/>
    <property type="molecule type" value="Genomic_DNA"/>
</dbReference>